<evidence type="ECO:0000256" key="1">
    <source>
        <dbReference type="ARBA" id="ARBA00006738"/>
    </source>
</evidence>
<dbReference type="HAMAP" id="MF_00048">
    <property type="entry name" value="UPF0102"/>
    <property type="match status" value="1"/>
</dbReference>
<dbReference type="NCBIfam" id="NF009151">
    <property type="entry name" value="PRK12497.1-5"/>
    <property type="match status" value="1"/>
</dbReference>
<gene>
    <name evidence="3" type="ORF">A5481_20415</name>
</gene>
<evidence type="ECO:0000256" key="2">
    <source>
        <dbReference type="HAMAP-Rule" id="MF_00048"/>
    </source>
</evidence>
<dbReference type="EMBL" id="LWHQ01000040">
    <property type="protein sequence ID" value="OAS21987.1"/>
    <property type="molecule type" value="Genomic_DNA"/>
</dbReference>
<reference evidence="3 4" key="1">
    <citation type="submission" date="2016-04" db="EMBL/GenBank/DDBJ databases">
        <authorList>
            <person name="Evans L.H."/>
            <person name="Alamgir A."/>
            <person name="Owens N."/>
            <person name="Weber N.D."/>
            <person name="Virtaneva K."/>
            <person name="Barbian K."/>
            <person name="Babar A."/>
            <person name="Rosenke K."/>
        </authorList>
    </citation>
    <scope>NUCLEOTIDE SEQUENCE [LARGE SCALE GENOMIC DNA]</scope>
    <source>
        <strain evidence="3 4">PMB02</strain>
    </source>
</reference>
<dbReference type="AlphaFoldDB" id="A0A179S4Y0"/>
<dbReference type="GO" id="GO:0003676">
    <property type="term" value="F:nucleic acid binding"/>
    <property type="evidence" value="ECO:0007669"/>
    <property type="project" value="InterPro"/>
</dbReference>
<dbReference type="Proteomes" id="UP000078316">
    <property type="component" value="Unassembled WGS sequence"/>
</dbReference>
<dbReference type="InterPro" id="IPR011335">
    <property type="entry name" value="Restrct_endonuc-II-like"/>
</dbReference>
<sequence length="141" mass="15785">MPAPWFWPVAPTMPATPDAARRRRLTFARGRRAELLAAVALLLKGYRPLAWRFSAAGGEIDLILRRGRVVAFVEVKARPTLDEALVAIDARKRRLFSRAARAWIARAPWSAGLTLRADAVFVTPGRWPRHVVSAFELEMDG</sequence>
<name>A0A179S4Y0_9HYPH</name>
<accession>A0A179S4Y0</accession>
<dbReference type="InterPro" id="IPR011856">
    <property type="entry name" value="tRNA_endonuc-like_dom_sf"/>
</dbReference>
<evidence type="ECO:0000313" key="4">
    <source>
        <dbReference type="Proteomes" id="UP000078316"/>
    </source>
</evidence>
<dbReference type="NCBIfam" id="NF011272">
    <property type="entry name" value="PRK14679.1"/>
    <property type="match status" value="1"/>
</dbReference>
<dbReference type="PANTHER" id="PTHR34039">
    <property type="entry name" value="UPF0102 PROTEIN YRAN"/>
    <property type="match status" value="1"/>
</dbReference>
<evidence type="ECO:0000313" key="3">
    <source>
        <dbReference type="EMBL" id="OAS21987.1"/>
    </source>
</evidence>
<dbReference type="PANTHER" id="PTHR34039:SF1">
    <property type="entry name" value="UPF0102 PROTEIN YRAN"/>
    <property type="match status" value="1"/>
</dbReference>
<dbReference type="SUPFAM" id="SSF52980">
    <property type="entry name" value="Restriction endonuclease-like"/>
    <property type="match status" value="1"/>
</dbReference>
<protein>
    <recommendedName>
        <fullName evidence="2">UPF0102 protein A5481_20415</fullName>
    </recommendedName>
</protein>
<comment type="caution">
    <text evidence="3">The sequence shown here is derived from an EMBL/GenBank/DDBJ whole genome shotgun (WGS) entry which is preliminary data.</text>
</comment>
<organism evidence="3 4">
    <name type="scientific">Methylobacterium platani</name>
    <dbReference type="NCBI Taxonomy" id="427683"/>
    <lineage>
        <taxon>Bacteria</taxon>
        <taxon>Pseudomonadati</taxon>
        <taxon>Pseudomonadota</taxon>
        <taxon>Alphaproteobacteria</taxon>
        <taxon>Hyphomicrobiales</taxon>
        <taxon>Methylobacteriaceae</taxon>
        <taxon>Methylobacterium</taxon>
    </lineage>
</organism>
<proteinExistence type="inferred from homology"/>
<dbReference type="STRING" id="427683.A5481_20415"/>
<dbReference type="OrthoDB" id="9812968at2"/>
<comment type="similarity">
    <text evidence="1 2">Belongs to the UPF0102 family.</text>
</comment>
<dbReference type="InterPro" id="IPR003509">
    <property type="entry name" value="UPF0102_YraN-like"/>
</dbReference>
<dbReference type="Pfam" id="PF02021">
    <property type="entry name" value="UPF0102"/>
    <property type="match status" value="1"/>
</dbReference>
<dbReference type="Gene3D" id="3.40.1350.10">
    <property type="match status" value="1"/>
</dbReference>